<reference evidence="1" key="2">
    <citation type="submission" date="2015-03" db="UniProtKB">
        <authorList>
            <consortium name="EnsemblPlants"/>
        </authorList>
    </citation>
    <scope>IDENTIFICATION</scope>
</reference>
<dbReference type="STRING" id="109376.A0A0D3AVK1"/>
<evidence type="ECO:0000313" key="2">
    <source>
        <dbReference type="Proteomes" id="UP000032141"/>
    </source>
</evidence>
<reference evidence="1 2" key="1">
    <citation type="journal article" date="2014" name="Genome Biol.">
        <title>Transcriptome and methylome profiling reveals relics of genome dominance in the mesopolyploid Brassica oleracea.</title>
        <authorList>
            <person name="Parkin I.A."/>
            <person name="Koh C."/>
            <person name="Tang H."/>
            <person name="Robinson S.J."/>
            <person name="Kagale S."/>
            <person name="Clarke W.E."/>
            <person name="Town C.D."/>
            <person name="Nixon J."/>
            <person name="Krishnakumar V."/>
            <person name="Bidwell S.L."/>
            <person name="Denoeud F."/>
            <person name="Belcram H."/>
            <person name="Links M.G."/>
            <person name="Just J."/>
            <person name="Clarke C."/>
            <person name="Bender T."/>
            <person name="Huebert T."/>
            <person name="Mason A.S."/>
            <person name="Pires J.C."/>
            <person name="Barker G."/>
            <person name="Moore J."/>
            <person name="Walley P.G."/>
            <person name="Manoli S."/>
            <person name="Batley J."/>
            <person name="Edwards D."/>
            <person name="Nelson M.N."/>
            <person name="Wang X."/>
            <person name="Paterson A.H."/>
            <person name="King G."/>
            <person name="Bancroft I."/>
            <person name="Chalhoub B."/>
            <person name="Sharpe A.G."/>
        </authorList>
    </citation>
    <scope>NUCLEOTIDE SEQUENCE</scope>
    <source>
        <strain evidence="1 2">cv. TO1000</strain>
    </source>
</reference>
<accession>A0A0D3AVK1</accession>
<dbReference type="HOGENOM" id="CLU_2161918_0_0_1"/>
<dbReference type="Gramene" id="Bo2g136500.1">
    <property type="protein sequence ID" value="Bo2g136500.1"/>
    <property type="gene ID" value="Bo2g136500"/>
</dbReference>
<proteinExistence type="predicted"/>
<evidence type="ECO:0000313" key="1">
    <source>
        <dbReference type="EnsemblPlants" id="Bo2g136500.1"/>
    </source>
</evidence>
<dbReference type="Proteomes" id="UP000032141">
    <property type="component" value="Chromosome C2"/>
</dbReference>
<protein>
    <submittedName>
        <fullName evidence="1">Uncharacterized protein</fullName>
    </submittedName>
</protein>
<name>A0A0D3AVK1_BRAOL</name>
<sequence>MKNIKFKEFRQQLKHNGSLLLVLLLEMKSIMPSLKLPSFFMVMMNCLLHICQRKRLKGIISLSQTFFPSCFGENNYERLKLYTYLLIISDKRLPGKKSLYIRVGCRGDWPNIKPPG</sequence>
<dbReference type="AlphaFoldDB" id="A0A0D3AVK1"/>
<organism evidence="1 2">
    <name type="scientific">Brassica oleracea var. oleracea</name>
    <dbReference type="NCBI Taxonomy" id="109376"/>
    <lineage>
        <taxon>Eukaryota</taxon>
        <taxon>Viridiplantae</taxon>
        <taxon>Streptophyta</taxon>
        <taxon>Embryophyta</taxon>
        <taxon>Tracheophyta</taxon>
        <taxon>Spermatophyta</taxon>
        <taxon>Magnoliopsida</taxon>
        <taxon>eudicotyledons</taxon>
        <taxon>Gunneridae</taxon>
        <taxon>Pentapetalae</taxon>
        <taxon>rosids</taxon>
        <taxon>malvids</taxon>
        <taxon>Brassicales</taxon>
        <taxon>Brassicaceae</taxon>
        <taxon>Brassiceae</taxon>
        <taxon>Brassica</taxon>
    </lineage>
</organism>
<keyword evidence="2" id="KW-1185">Reference proteome</keyword>
<dbReference type="EnsemblPlants" id="Bo2g136500.1">
    <property type="protein sequence ID" value="Bo2g136500.1"/>
    <property type="gene ID" value="Bo2g136500"/>
</dbReference>